<dbReference type="SUPFAM" id="SSF51556">
    <property type="entry name" value="Metallo-dependent hydrolases"/>
    <property type="match status" value="1"/>
</dbReference>
<dbReference type="GO" id="GO:0016810">
    <property type="term" value="F:hydrolase activity, acting on carbon-nitrogen (but not peptide) bonds"/>
    <property type="evidence" value="ECO:0007669"/>
    <property type="project" value="InterPro"/>
</dbReference>
<dbReference type="SUPFAM" id="SSF51338">
    <property type="entry name" value="Composite domain of metallo-dependent hydrolases"/>
    <property type="match status" value="1"/>
</dbReference>
<dbReference type="PANTHER" id="PTHR43794">
    <property type="entry name" value="AMINOHYDROLASE SSNA-RELATED"/>
    <property type="match status" value="1"/>
</dbReference>
<dbReference type="Gene3D" id="2.30.40.10">
    <property type="entry name" value="Urease, subunit C, domain 1"/>
    <property type="match status" value="1"/>
</dbReference>
<dbReference type="InterPro" id="IPR006680">
    <property type="entry name" value="Amidohydro-rel"/>
</dbReference>
<name>A0AAD4KXB0_9EURO</name>
<dbReference type="PANTHER" id="PTHR43794:SF11">
    <property type="entry name" value="AMIDOHYDROLASE-RELATED DOMAIN-CONTAINING PROTEIN"/>
    <property type="match status" value="1"/>
</dbReference>
<dbReference type="InterPro" id="IPR011059">
    <property type="entry name" value="Metal-dep_hydrolase_composite"/>
</dbReference>
<dbReference type="InterPro" id="IPR050287">
    <property type="entry name" value="MTA/SAH_deaminase"/>
</dbReference>
<keyword evidence="1" id="KW-0378">Hydrolase</keyword>
<organism evidence="3 4">
    <name type="scientific">Talaromyces proteolyticus</name>
    <dbReference type="NCBI Taxonomy" id="1131652"/>
    <lineage>
        <taxon>Eukaryota</taxon>
        <taxon>Fungi</taxon>
        <taxon>Dikarya</taxon>
        <taxon>Ascomycota</taxon>
        <taxon>Pezizomycotina</taxon>
        <taxon>Eurotiomycetes</taxon>
        <taxon>Eurotiomycetidae</taxon>
        <taxon>Eurotiales</taxon>
        <taxon>Trichocomaceae</taxon>
        <taxon>Talaromyces</taxon>
        <taxon>Talaromyces sect. Bacilispori</taxon>
    </lineage>
</organism>
<feature type="domain" description="Amidohydrolase-related" evidence="2">
    <location>
        <begin position="69"/>
        <end position="439"/>
    </location>
</feature>
<evidence type="ECO:0000313" key="4">
    <source>
        <dbReference type="Proteomes" id="UP001201262"/>
    </source>
</evidence>
<keyword evidence="4" id="KW-1185">Reference proteome</keyword>
<dbReference type="Proteomes" id="UP001201262">
    <property type="component" value="Unassembled WGS sequence"/>
</dbReference>
<accession>A0AAD4KXB0</accession>
<reference evidence="3" key="1">
    <citation type="submission" date="2021-12" db="EMBL/GenBank/DDBJ databases">
        <title>Convergent genome expansion in fungi linked to evolution of root-endophyte symbiosis.</title>
        <authorList>
            <consortium name="DOE Joint Genome Institute"/>
            <person name="Ke Y.-H."/>
            <person name="Bonito G."/>
            <person name="Liao H.-L."/>
            <person name="Looney B."/>
            <person name="Rojas-Flechas A."/>
            <person name="Nash J."/>
            <person name="Hameed K."/>
            <person name="Schadt C."/>
            <person name="Martin F."/>
            <person name="Crous P.W."/>
            <person name="Miettinen O."/>
            <person name="Magnuson J.K."/>
            <person name="Labbe J."/>
            <person name="Jacobson D."/>
            <person name="Doktycz M.J."/>
            <person name="Veneault-Fourrey C."/>
            <person name="Kuo A."/>
            <person name="Mondo S."/>
            <person name="Calhoun S."/>
            <person name="Riley R."/>
            <person name="Ohm R."/>
            <person name="LaButti K."/>
            <person name="Andreopoulos B."/>
            <person name="Pangilinan J."/>
            <person name="Nolan M."/>
            <person name="Tritt A."/>
            <person name="Clum A."/>
            <person name="Lipzen A."/>
            <person name="Daum C."/>
            <person name="Barry K."/>
            <person name="Grigoriev I.V."/>
            <person name="Vilgalys R."/>
        </authorList>
    </citation>
    <scope>NUCLEOTIDE SEQUENCE</scope>
    <source>
        <strain evidence="3">PMI_201</strain>
    </source>
</reference>
<dbReference type="InterPro" id="IPR032466">
    <property type="entry name" value="Metal_Hydrolase"/>
</dbReference>
<dbReference type="Pfam" id="PF01979">
    <property type="entry name" value="Amidohydro_1"/>
    <property type="match status" value="1"/>
</dbReference>
<protein>
    <recommendedName>
        <fullName evidence="2">Amidohydrolase-related domain-containing protein</fullName>
    </recommendedName>
</protein>
<evidence type="ECO:0000313" key="3">
    <source>
        <dbReference type="EMBL" id="KAH8703255.1"/>
    </source>
</evidence>
<dbReference type="Gene3D" id="3.20.20.140">
    <property type="entry name" value="Metal-dependent hydrolases"/>
    <property type="match status" value="1"/>
</dbReference>
<comment type="caution">
    <text evidence="3">The sequence shown here is derived from an EMBL/GenBank/DDBJ whole genome shotgun (WGS) entry which is preliminary data.</text>
</comment>
<proteinExistence type="predicted"/>
<dbReference type="AlphaFoldDB" id="A0AAD4KXB0"/>
<dbReference type="RefSeq" id="XP_046076273.1">
    <property type="nucleotide sequence ID" value="XM_046218906.1"/>
</dbReference>
<dbReference type="GeneID" id="70249193"/>
<gene>
    <name evidence="3" type="ORF">BGW36DRAFT_403692</name>
</gene>
<dbReference type="EMBL" id="JAJTJA010000002">
    <property type="protein sequence ID" value="KAH8703255.1"/>
    <property type="molecule type" value="Genomic_DNA"/>
</dbReference>
<evidence type="ECO:0000259" key="2">
    <source>
        <dbReference type="Pfam" id="PF01979"/>
    </source>
</evidence>
<sequence>MTSLLRGSATIIRKPSKLLRGGTVLIHGDQDRILPQKADVLIEGDRISKIEASISAPDGCHIIDCSDKIISPGFVDTHHHVWQSPLKGLFGDTALFPYLAIVHAAGLVLTSDDMFWANLAGNLEAVDAGTTTTMDHAHMNWSKDHSPSAIAGTLSSGIRSIFGYTPVATLAATMPKVEFSPDPLPDWVMQAFEQLATSHPLNDPESRVKLGLGFDFYHLSKEVVVGVFERAKSLGTKIITSHFIQNFVRDSESLPVLLKSYGLLQKGMVLSHAGGATADDVKLMHNANCFVSATPNTELAMAVGPPVCFRADLPGIDPICSLGVDCHSATSGSMVNEMRVALQTARGIESRTHIRNGEWPREVSHKTVDAFNMGTIQGARALCMEDDIGSIKVGKKADLVVFETLSPAMSCVAQQDPVMAIVLHSNIRDIDTVLVDGEIKKQNGKLCPVKAFEWHSEKGFVDMGLVIEWREVADRILAIHQRVVSKMSNSLLLEIEDHVRERFGHKQSSTKL</sequence>
<evidence type="ECO:0000256" key="1">
    <source>
        <dbReference type="ARBA" id="ARBA00022801"/>
    </source>
</evidence>